<organism evidence="1 2">
    <name type="scientific">Coilia grayii</name>
    <name type="common">Gray's grenadier anchovy</name>
    <dbReference type="NCBI Taxonomy" id="363190"/>
    <lineage>
        <taxon>Eukaryota</taxon>
        <taxon>Metazoa</taxon>
        <taxon>Chordata</taxon>
        <taxon>Craniata</taxon>
        <taxon>Vertebrata</taxon>
        <taxon>Euteleostomi</taxon>
        <taxon>Actinopterygii</taxon>
        <taxon>Neopterygii</taxon>
        <taxon>Teleostei</taxon>
        <taxon>Clupei</taxon>
        <taxon>Clupeiformes</taxon>
        <taxon>Clupeoidei</taxon>
        <taxon>Engraulidae</taxon>
        <taxon>Coilinae</taxon>
        <taxon>Coilia</taxon>
    </lineage>
</organism>
<name>A0ABD1KCQ1_9TELE</name>
<dbReference type="Gene3D" id="3.40.50.1110">
    <property type="entry name" value="SGNH hydrolase"/>
    <property type="match status" value="1"/>
</dbReference>
<keyword evidence="2" id="KW-1185">Reference proteome</keyword>
<dbReference type="EMBL" id="JBHFQA010000006">
    <property type="protein sequence ID" value="KAL2096970.1"/>
    <property type="molecule type" value="Genomic_DNA"/>
</dbReference>
<evidence type="ECO:0000313" key="2">
    <source>
        <dbReference type="Proteomes" id="UP001591681"/>
    </source>
</evidence>
<comment type="caution">
    <text evidence="1">The sequence shown here is derived from an EMBL/GenBank/DDBJ whole genome shotgun (WGS) entry which is preliminary data.</text>
</comment>
<accession>A0ABD1KCQ1</accession>
<dbReference type="AlphaFoldDB" id="A0ABD1KCQ1"/>
<proteinExistence type="predicted"/>
<evidence type="ECO:0008006" key="3">
    <source>
        <dbReference type="Google" id="ProtNLM"/>
    </source>
</evidence>
<dbReference type="Proteomes" id="UP001591681">
    <property type="component" value="Unassembled WGS sequence"/>
</dbReference>
<protein>
    <recommendedName>
        <fullName evidence="3">SGNH hydrolase-type esterase domain-containing protein</fullName>
    </recommendedName>
</protein>
<gene>
    <name evidence="1" type="ORF">ACEWY4_006177</name>
</gene>
<sequence length="139" mass="15952">MGDSYIRCGKDRAWKTVRANLGLDADIQWFGLGGLRWQGLLPFFTRSLRGRAAPDVLLIHCGGNDLGCMKSVHLVAAMKQDLHHLRWHFQRMKIILSLITERRRWTWGNPGKIDKMRRFVNSVMSAFVLTVKGGFVHHP</sequence>
<dbReference type="SUPFAM" id="SSF52266">
    <property type="entry name" value="SGNH hydrolase"/>
    <property type="match status" value="1"/>
</dbReference>
<evidence type="ECO:0000313" key="1">
    <source>
        <dbReference type="EMBL" id="KAL2096970.1"/>
    </source>
</evidence>
<dbReference type="InterPro" id="IPR036514">
    <property type="entry name" value="SGNH_hydro_sf"/>
</dbReference>
<reference evidence="1 2" key="1">
    <citation type="submission" date="2024-09" db="EMBL/GenBank/DDBJ databases">
        <title>A chromosome-level genome assembly of Gray's grenadier anchovy, Coilia grayii.</title>
        <authorList>
            <person name="Fu Z."/>
        </authorList>
    </citation>
    <scope>NUCLEOTIDE SEQUENCE [LARGE SCALE GENOMIC DNA]</scope>
    <source>
        <strain evidence="1">G4</strain>
        <tissue evidence="1">Muscle</tissue>
    </source>
</reference>